<evidence type="ECO:0000313" key="2">
    <source>
        <dbReference type="WBParaSite" id="jg866"/>
    </source>
</evidence>
<reference evidence="2" key="1">
    <citation type="submission" date="2022-11" db="UniProtKB">
        <authorList>
            <consortium name="WormBaseParasite"/>
        </authorList>
    </citation>
    <scope>IDENTIFICATION</scope>
</reference>
<name>A0A915ERB4_9BILA</name>
<dbReference type="Proteomes" id="UP000887574">
    <property type="component" value="Unplaced"/>
</dbReference>
<protein>
    <submittedName>
        <fullName evidence="2">Uncharacterized protein</fullName>
    </submittedName>
</protein>
<sequence length="66" mass="7393">MIVPPIESLIMSNNHVKTASLVQLAATKSALMRGKKSIAGWEDCNWSTQQKRIAAAREENQDIRVR</sequence>
<dbReference type="AlphaFoldDB" id="A0A915ERB4"/>
<accession>A0A915ERB4</accession>
<proteinExistence type="predicted"/>
<organism evidence="1 2">
    <name type="scientific">Ditylenchus dipsaci</name>
    <dbReference type="NCBI Taxonomy" id="166011"/>
    <lineage>
        <taxon>Eukaryota</taxon>
        <taxon>Metazoa</taxon>
        <taxon>Ecdysozoa</taxon>
        <taxon>Nematoda</taxon>
        <taxon>Chromadorea</taxon>
        <taxon>Rhabditida</taxon>
        <taxon>Tylenchina</taxon>
        <taxon>Tylenchomorpha</taxon>
        <taxon>Sphaerularioidea</taxon>
        <taxon>Anguinidae</taxon>
        <taxon>Anguininae</taxon>
        <taxon>Ditylenchus</taxon>
    </lineage>
</organism>
<keyword evidence="1" id="KW-1185">Reference proteome</keyword>
<dbReference type="WBParaSite" id="jg866">
    <property type="protein sequence ID" value="jg866"/>
    <property type="gene ID" value="jg866"/>
</dbReference>
<evidence type="ECO:0000313" key="1">
    <source>
        <dbReference type="Proteomes" id="UP000887574"/>
    </source>
</evidence>